<keyword evidence="3" id="KW-1185">Reference proteome</keyword>
<gene>
    <name evidence="2" type="ORF">VJ786_12680</name>
</gene>
<feature type="region of interest" description="Disordered" evidence="1">
    <location>
        <begin position="156"/>
        <end position="177"/>
    </location>
</feature>
<sequence>MKTAIETTINIQAPISLVWNILSDFEKYPAWSPTIKEFKGIPKEGSRTKVVLSQPGGGKISMNPIFLAIKSNQELRWKGSLLIKGIFDGEHYFLLRETKDGTTELVQGEKFSGILVPFLQKMIHGNTKKGFELFNQAIKDRAEASNYKYCSKSPFPSRITSKSPDVRSTMVDATLSP</sequence>
<protein>
    <submittedName>
        <fullName evidence="2">SRPBCC domain-containing protein</fullName>
    </submittedName>
</protein>
<dbReference type="EMBL" id="JAYLLN010000033">
    <property type="protein sequence ID" value="MEI5985755.1"/>
    <property type="molecule type" value="Genomic_DNA"/>
</dbReference>
<dbReference type="PANTHER" id="PTHR36166">
    <property type="entry name" value="CHROMOSOME 9, WHOLE GENOME SHOTGUN SEQUENCE"/>
    <property type="match status" value="1"/>
</dbReference>
<dbReference type="Gene3D" id="3.30.530.20">
    <property type="match status" value="1"/>
</dbReference>
<organism evidence="2 3">
    <name type="scientific">Sphingobacterium tenebrionis</name>
    <dbReference type="NCBI Taxonomy" id="3111775"/>
    <lineage>
        <taxon>Bacteria</taxon>
        <taxon>Pseudomonadati</taxon>
        <taxon>Bacteroidota</taxon>
        <taxon>Sphingobacteriia</taxon>
        <taxon>Sphingobacteriales</taxon>
        <taxon>Sphingobacteriaceae</taxon>
        <taxon>Sphingobacterium</taxon>
    </lineage>
</organism>
<accession>A0ABU8I984</accession>
<evidence type="ECO:0000256" key="1">
    <source>
        <dbReference type="SAM" id="MobiDB-lite"/>
    </source>
</evidence>
<evidence type="ECO:0000313" key="2">
    <source>
        <dbReference type="EMBL" id="MEI5985755.1"/>
    </source>
</evidence>
<dbReference type="SUPFAM" id="SSF55961">
    <property type="entry name" value="Bet v1-like"/>
    <property type="match status" value="1"/>
</dbReference>
<dbReference type="InterPro" id="IPR019587">
    <property type="entry name" value="Polyketide_cyclase/dehydratase"/>
</dbReference>
<evidence type="ECO:0000313" key="3">
    <source>
        <dbReference type="Proteomes" id="UP001363035"/>
    </source>
</evidence>
<dbReference type="RefSeq" id="WP_336557806.1">
    <property type="nucleotide sequence ID" value="NZ_JAYLLN010000033.1"/>
</dbReference>
<comment type="caution">
    <text evidence="2">The sequence shown here is derived from an EMBL/GenBank/DDBJ whole genome shotgun (WGS) entry which is preliminary data.</text>
</comment>
<dbReference type="InterPro" id="IPR023393">
    <property type="entry name" value="START-like_dom_sf"/>
</dbReference>
<reference evidence="2 3" key="1">
    <citation type="submission" date="2024-01" db="EMBL/GenBank/DDBJ databases">
        <title>Sphingobacterium tenebrionis sp. nov., a novel endophyte isolated from tenebrio molitor intestines.</title>
        <authorList>
            <person name="Zhang C."/>
        </authorList>
    </citation>
    <scope>NUCLEOTIDE SEQUENCE [LARGE SCALE GENOMIC DNA]</scope>
    <source>
        <strain evidence="2 3">PU5-4</strain>
    </source>
</reference>
<proteinExistence type="predicted"/>
<dbReference type="Proteomes" id="UP001363035">
    <property type="component" value="Unassembled WGS sequence"/>
</dbReference>
<dbReference type="CDD" id="cd07822">
    <property type="entry name" value="SRPBCC_4"/>
    <property type="match status" value="1"/>
</dbReference>
<dbReference type="PANTHER" id="PTHR36166:SF1">
    <property type="entry name" value="SRPBCC DOMAIN-CONTAINING PROTEIN"/>
    <property type="match status" value="1"/>
</dbReference>
<dbReference type="Pfam" id="PF10604">
    <property type="entry name" value="Polyketide_cyc2"/>
    <property type="match status" value="1"/>
</dbReference>
<name>A0ABU8I984_9SPHI</name>